<dbReference type="GO" id="GO:0001709">
    <property type="term" value="P:cell fate determination"/>
    <property type="evidence" value="ECO:0007669"/>
    <property type="project" value="TreeGrafter"/>
</dbReference>
<evidence type="ECO:0000256" key="1">
    <source>
        <dbReference type="ARBA" id="ARBA00022729"/>
    </source>
</evidence>
<dbReference type="PANTHER" id="PTHR33184">
    <property type="entry name" value="PROTEIN TAPETUM DETERMINANT 1-LIKE-RELATED"/>
    <property type="match status" value="1"/>
</dbReference>
<name>A0A8J5EPA4_ZINOF</name>
<keyword evidence="1" id="KW-0732">Signal</keyword>
<accession>A0A8J5EPA4</accession>
<dbReference type="Pfam" id="PF24068">
    <property type="entry name" value="TPD1_C"/>
    <property type="match status" value="1"/>
</dbReference>
<reference evidence="2 3" key="1">
    <citation type="submission" date="2020-08" db="EMBL/GenBank/DDBJ databases">
        <title>Plant Genome Project.</title>
        <authorList>
            <person name="Zhang R.-G."/>
        </authorList>
    </citation>
    <scope>NUCLEOTIDE SEQUENCE [LARGE SCALE GENOMIC DNA]</scope>
    <source>
        <tissue evidence="2">Rhizome</tissue>
    </source>
</reference>
<dbReference type="InterPro" id="IPR040361">
    <property type="entry name" value="TPD1"/>
</dbReference>
<dbReference type="Proteomes" id="UP000734854">
    <property type="component" value="Unassembled WGS sequence"/>
</dbReference>
<sequence>MNHSINPFPIALVSLQLAARFPTAIVAAPCVHKLGSERRRIDRELGFVCPSFSILVLLRRSVSSSSSCSAACREHFRLRASSRHPRLFPLRATIARRGGVALVRPRGPRLHAANGKRKGSKAQGFPVSLRSLLQTKNRGRIFRDARRMKGDSTWLFAAARAAISAVALLLLLAFGDDGTVTTSSSSTERMGDACSIDDIVVHQGATGPLPSGIPTYTVSVLNLCSVSGGCAVGHIHLSCGAFSSARLINPRVFRRLRINDCLLNDGLPMAPGSVVSFQYANSFSYPLAISNASCVR</sequence>
<dbReference type="EMBL" id="JACMSC010000022">
    <property type="protein sequence ID" value="KAG6468766.1"/>
    <property type="molecule type" value="Genomic_DNA"/>
</dbReference>
<gene>
    <name evidence="2" type="ORF">ZIOFF_073459</name>
</gene>
<evidence type="ECO:0000313" key="3">
    <source>
        <dbReference type="Proteomes" id="UP000734854"/>
    </source>
</evidence>
<evidence type="ECO:0000313" key="2">
    <source>
        <dbReference type="EMBL" id="KAG6468766.1"/>
    </source>
</evidence>
<protein>
    <submittedName>
        <fullName evidence="2">Uncharacterized protein</fullName>
    </submittedName>
</protein>
<keyword evidence="3" id="KW-1185">Reference proteome</keyword>
<comment type="caution">
    <text evidence="2">The sequence shown here is derived from an EMBL/GenBank/DDBJ whole genome shotgun (WGS) entry which is preliminary data.</text>
</comment>
<proteinExistence type="predicted"/>
<organism evidence="2 3">
    <name type="scientific">Zingiber officinale</name>
    <name type="common">Ginger</name>
    <name type="synonym">Amomum zingiber</name>
    <dbReference type="NCBI Taxonomy" id="94328"/>
    <lineage>
        <taxon>Eukaryota</taxon>
        <taxon>Viridiplantae</taxon>
        <taxon>Streptophyta</taxon>
        <taxon>Embryophyta</taxon>
        <taxon>Tracheophyta</taxon>
        <taxon>Spermatophyta</taxon>
        <taxon>Magnoliopsida</taxon>
        <taxon>Liliopsida</taxon>
        <taxon>Zingiberales</taxon>
        <taxon>Zingiberaceae</taxon>
        <taxon>Zingiber</taxon>
    </lineage>
</organism>
<dbReference type="PANTHER" id="PTHR33184:SF67">
    <property type="entry name" value="PROTEIN TAPETUM DETERMINANT 1"/>
    <property type="match status" value="1"/>
</dbReference>
<dbReference type="AlphaFoldDB" id="A0A8J5EPA4"/>